<evidence type="ECO:0000256" key="1">
    <source>
        <dbReference type="SAM" id="MobiDB-lite"/>
    </source>
</evidence>
<dbReference type="Proteomes" id="UP000242791">
    <property type="component" value="Unassembled WGS sequence"/>
</dbReference>
<gene>
    <name evidence="2" type="ORF">ACJ73_05926</name>
</gene>
<dbReference type="EMBL" id="LGTZ01000976">
    <property type="protein sequence ID" value="OJD22725.1"/>
    <property type="molecule type" value="Genomic_DNA"/>
</dbReference>
<reference evidence="2 3" key="1">
    <citation type="submission" date="2015-08" db="EMBL/GenBank/DDBJ databases">
        <title>Emmonsia species relationships and genome sequence.</title>
        <authorList>
            <person name="Cuomo C.A."/>
            <person name="Schwartz I.S."/>
            <person name="Kenyon C."/>
            <person name="De Hoog G.S."/>
            <person name="Govender N.P."/>
            <person name="Botha A."/>
            <person name="Moreno L."/>
            <person name="De Vries M."/>
            <person name="Munoz J.F."/>
            <person name="Stielow J.B."/>
        </authorList>
    </citation>
    <scope>NUCLEOTIDE SEQUENCE [LARGE SCALE GENOMIC DNA]</scope>
    <source>
        <strain evidence="2 3">EI222</strain>
    </source>
</reference>
<comment type="caution">
    <text evidence="2">The sequence shown here is derived from an EMBL/GenBank/DDBJ whole genome shotgun (WGS) entry which is preliminary data.</text>
</comment>
<proteinExistence type="predicted"/>
<keyword evidence="3" id="KW-1185">Reference proteome</keyword>
<dbReference type="VEuPathDB" id="FungiDB:ACJ73_05926"/>
<name>A0A1J9R514_9EURO</name>
<feature type="region of interest" description="Disordered" evidence="1">
    <location>
        <begin position="25"/>
        <end position="44"/>
    </location>
</feature>
<organism evidence="2 3">
    <name type="scientific">Blastomyces percursus</name>
    <dbReference type="NCBI Taxonomy" id="1658174"/>
    <lineage>
        <taxon>Eukaryota</taxon>
        <taxon>Fungi</taxon>
        <taxon>Dikarya</taxon>
        <taxon>Ascomycota</taxon>
        <taxon>Pezizomycotina</taxon>
        <taxon>Eurotiomycetes</taxon>
        <taxon>Eurotiomycetidae</taxon>
        <taxon>Onygenales</taxon>
        <taxon>Ajellomycetaceae</taxon>
        <taxon>Blastomyces</taxon>
    </lineage>
</organism>
<accession>A0A1J9R514</accession>
<dbReference type="AlphaFoldDB" id="A0A1J9R514"/>
<sequence>MPGSDISYHEAVDSRTPLLAAPSLASSHRLSLRPNSTGPSKSNTMMAAVDKDDAEHQKDNITVGDSATAMGLEAQVATIT</sequence>
<evidence type="ECO:0000313" key="3">
    <source>
        <dbReference type="Proteomes" id="UP000242791"/>
    </source>
</evidence>
<evidence type="ECO:0000313" key="2">
    <source>
        <dbReference type="EMBL" id="OJD22725.1"/>
    </source>
</evidence>
<protein>
    <submittedName>
        <fullName evidence="2">Uncharacterized protein</fullName>
    </submittedName>
</protein>